<reference evidence="7 8" key="1">
    <citation type="submission" date="2019-09" db="EMBL/GenBank/DDBJ databases">
        <authorList>
            <person name="Cremers G."/>
        </authorList>
    </citation>
    <scope>NUCLEOTIDE SEQUENCE [LARGE SCALE GENOMIC DNA]</scope>
    <source>
        <strain evidence="7">4A</strain>
    </source>
</reference>
<dbReference type="PANTHER" id="PTHR30471:SF3">
    <property type="entry name" value="UPF0758 PROTEIN YEES-RELATED"/>
    <property type="match status" value="1"/>
</dbReference>
<name>A0A5E6MG53_9BACT</name>
<organism evidence="7 8">
    <name type="scientific">Methylacidimicrobium tartarophylax</name>
    <dbReference type="NCBI Taxonomy" id="1041768"/>
    <lineage>
        <taxon>Bacteria</taxon>
        <taxon>Pseudomonadati</taxon>
        <taxon>Verrucomicrobiota</taxon>
        <taxon>Methylacidimicrobium</taxon>
    </lineage>
</organism>
<dbReference type="Gene3D" id="3.40.140.10">
    <property type="entry name" value="Cytidine Deaminase, domain 2"/>
    <property type="match status" value="1"/>
</dbReference>
<dbReference type="Gene3D" id="1.10.150.20">
    <property type="entry name" value="5' to 3' exonuclease, C-terminal subdomain"/>
    <property type="match status" value="1"/>
</dbReference>
<evidence type="ECO:0000256" key="5">
    <source>
        <dbReference type="ARBA" id="ARBA00023049"/>
    </source>
</evidence>
<dbReference type="EMBL" id="CABFVA020000014">
    <property type="protein sequence ID" value="VVM05039.1"/>
    <property type="molecule type" value="Genomic_DNA"/>
</dbReference>
<keyword evidence="4" id="KW-0862">Zinc</keyword>
<keyword evidence="1" id="KW-0645">Protease</keyword>
<sequence>MFGSLQALGRASVAELAQCKGVGPTKAARLVAAFTLGIRSAQEDLLGKQIASPKDAVEFLGPRMRLSPVEMLLAVLLDAKGRVLAVEEITRGTLNESLYHPREAFRAAIAHKAHSVLFAHNHPSGDPTPSAEDITISREMKRAGEILGIEVVDHVILGGSRKGDLLYYSFRERGKG</sequence>
<dbReference type="InterPro" id="IPR010994">
    <property type="entry name" value="RuvA_2-like"/>
</dbReference>
<evidence type="ECO:0000256" key="4">
    <source>
        <dbReference type="ARBA" id="ARBA00022833"/>
    </source>
</evidence>
<dbReference type="InterPro" id="IPR025657">
    <property type="entry name" value="RadC_JAB"/>
</dbReference>
<dbReference type="AlphaFoldDB" id="A0A5E6MG53"/>
<keyword evidence="8" id="KW-1185">Reference proteome</keyword>
<dbReference type="SUPFAM" id="SSF102712">
    <property type="entry name" value="JAB1/MPN domain"/>
    <property type="match status" value="1"/>
</dbReference>
<dbReference type="PANTHER" id="PTHR30471">
    <property type="entry name" value="DNA REPAIR PROTEIN RADC"/>
    <property type="match status" value="1"/>
</dbReference>
<dbReference type="CDD" id="cd08071">
    <property type="entry name" value="MPN_DUF2466"/>
    <property type="match status" value="1"/>
</dbReference>
<protein>
    <recommendedName>
        <fullName evidence="6">MPN domain-containing protein</fullName>
    </recommendedName>
</protein>
<evidence type="ECO:0000256" key="1">
    <source>
        <dbReference type="ARBA" id="ARBA00022670"/>
    </source>
</evidence>
<dbReference type="SUPFAM" id="SSF47781">
    <property type="entry name" value="RuvA domain 2-like"/>
    <property type="match status" value="1"/>
</dbReference>
<proteinExistence type="predicted"/>
<accession>A0A5E6MG53</accession>
<dbReference type="PROSITE" id="PS50249">
    <property type="entry name" value="MPN"/>
    <property type="match status" value="1"/>
</dbReference>
<evidence type="ECO:0000313" key="7">
    <source>
        <dbReference type="EMBL" id="VVM05039.1"/>
    </source>
</evidence>
<dbReference type="PROSITE" id="PS01302">
    <property type="entry name" value="UPF0758"/>
    <property type="match status" value="1"/>
</dbReference>
<dbReference type="NCBIfam" id="TIGR00608">
    <property type="entry name" value="radc"/>
    <property type="match status" value="1"/>
</dbReference>
<evidence type="ECO:0000256" key="2">
    <source>
        <dbReference type="ARBA" id="ARBA00022723"/>
    </source>
</evidence>
<dbReference type="InterPro" id="IPR001405">
    <property type="entry name" value="UPF0758"/>
</dbReference>
<keyword evidence="2" id="KW-0479">Metal-binding</keyword>
<keyword evidence="3" id="KW-0378">Hydrolase</keyword>
<feature type="domain" description="MPN" evidence="6">
    <location>
        <begin position="49"/>
        <end position="176"/>
    </location>
</feature>
<dbReference type="GO" id="GO:0046872">
    <property type="term" value="F:metal ion binding"/>
    <property type="evidence" value="ECO:0007669"/>
    <property type="project" value="UniProtKB-KW"/>
</dbReference>
<evidence type="ECO:0000256" key="3">
    <source>
        <dbReference type="ARBA" id="ARBA00022801"/>
    </source>
</evidence>
<keyword evidence="5" id="KW-0482">Metalloprotease</keyword>
<dbReference type="InterPro" id="IPR020891">
    <property type="entry name" value="UPF0758_CS"/>
</dbReference>
<evidence type="ECO:0000313" key="8">
    <source>
        <dbReference type="Proteomes" id="UP000334923"/>
    </source>
</evidence>
<dbReference type="InterPro" id="IPR037518">
    <property type="entry name" value="MPN"/>
</dbReference>
<gene>
    <name evidence="7" type="ORF">MAMT_00429</name>
</gene>
<dbReference type="Pfam" id="PF04002">
    <property type="entry name" value="RadC"/>
    <property type="match status" value="1"/>
</dbReference>
<dbReference type="Proteomes" id="UP000334923">
    <property type="component" value="Unassembled WGS sequence"/>
</dbReference>
<evidence type="ECO:0000259" key="6">
    <source>
        <dbReference type="PROSITE" id="PS50249"/>
    </source>
</evidence>
<dbReference type="GO" id="GO:0008237">
    <property type="term" value="F:metallopeptidase activity"/>
    <property type="evidence" value="ECO:0007669"/>
    <property type="project" value="UniProtKB-KW"/>
</dbReference>
<dbReference type="GO" id="GO:0006508">
    <property type="term" value="P:proteolysis"/>
    <property type="evidence" value="ECO:0007669"/>
    <property type="project" value="UniProtKB-KW"/>
</dbReference>